<comment type="caution">
    <text evidence="1">The sequence shown here is derived from an EMBL/GenBank/DDBJ whole genome shotgun (WGS) entry which is preliminary data.</text>
</comment>
<dbReference type="Proteomes" id="UP000618733">
    <property type="component" value="Unassembled WGS sequence"/>
</dbReference>
<keyword evidence="2" id="KW-1185">Reference proteome</keyword>
<gene>
    <name evidence="1" type="ORF">JD292_02510</name>
</gene>
<protein>
    <submittedName>
        <fullName evidence="1">Uncharacterized protein</fullName>
    </submittedName>
</protein>
<name>A0A934QD25_9MICO</name>
<accession>A0A934QD25</accession>
<proteinExistence type="predicted"/>
<dbReference type="EMBL" id="JAEHOI010000002">
    <property type="protein sequence ID" value="MBK0420954.1"/>
    <property type="molecule type" value="Genomic_DNA"/>
</dbReference>
<evidence type="ECO:0000313" key="1">
    <source>
        <dbReference type="EMBL" id="MBK0420954.1"/>
    </source>
</evidence>
<sequence>MVTDASGDAIVVKDMANVVLYDAKGTKRESATYNVDDIVCINGILVARNAGSGGTVIPPKA</sequence>
<evidence type="ECO:0000313" key="2">
    <source>
        <dbReference type="Proteomes" id="UP000618733"/>
    </source>
</evidence>
<organism evidence="1 2">
    <name type="scientific">Leucobacter edaphi</name>
    <dbReference type="NCBI Taxonomy" id="2796472"/>
    <lineage>
        <taxon>Bacteria</taxon>
        <taxon>Bacillati</taxon>
        <taxon>Actinomycetota</taxon>
        <taxon>Actinomycetes</taxon>
        <taxon>Micrococcales</taxon>
        <taxon>Microbacteriaceae</taxon>
        <taxon>Leucobacter</taxon>
    </lineage>
</organism>
<reference evidence="1" key="1">
    <citation type="submission" date="2020-12" db="EMBL/GenBank/DDBJ databases">
        <title>Leucobacter sp. CAS2, isolated from Chromium sludge.</title>
        <authorList>
            <person name="Xu Z."/>
        </authorList>
    </citation>
    <scope>NUCLEOTIDE SEQUENCE</scope>
    <source>
        <strain evidence="1">CSA2</strain>
    </source>
</reference>
<dbReference type="RefSeq" id="WP_200131154.1">
    <property type="nucleotide sequence ID" value="NZ_JAEHOI010000002.1"/>
</dbReference>
<dbReference type="AlphaFoldDB" id="A0A934QD25"/>